<dbReference type="InterPro" id="IPR029058">
    <property type="entry name" value="AB_hydrolase_fold"/>
</dbReference>
<name>A0ABR9LWZ1_9ACTN</name>
<proteinExistence type="predicted"/>
<feature type="chain" id="PRO_5045675998" evidence="1">
    <location>
        <begin position="27"/>
        <end position="339"/>
    </location>
</feature>
<dbReference type="RefSeq" id="WP_225963488.1">
    <property type="nucleotide sequence ID" value="NZ_JADBEK010000001.1"/>
</dbReference>
<feature type="signal peptide" evidence="1">
    <location>
        <begin position="1"/>
        <end position="26"/>
    </location>
</feature>
<dbReference type="InterPro" id="IPR022742">
    <property type="entry name" value="Hydrolase_4"/>
</dbReference>
<dbReference type="PRINTS" id="PR00111">
    <property type="entry name" value="ABHYDROLASE"/>
</dbReference>
<organism evidence="3 4">
    <name type="scientific">Nonomuraea angiospora</name>
    <dbReference type="NCBI Taxonomy" id="46172"/>
    <lineage>
        <taxon>Bacteria</taxon>
        <taxon>Bacillati</taxon>
        <taxon>Actinomycetota</taxon>
        <taxon>Actinomycetes</taxon>
        <taxon>Streptosporangiales</taxon>
        <taxon>Streptosporangiaceae</taxon>
        <taxon>Nonomuraea</taxon>
    </lineage>
</organism>
<dbReference type="Pfam" id="PF12146">
    <property type="entry name" value="Hydrolase_4"/>
    <property type="match status" value="1"/>
</dbReference>
<accession>A0ABR9LWZ1</accession>
<evidence type="ECO:0000259" key="2">
    <source>
        <dbReference type="Pfam" id="PF12146"/>
    </source>
</evidence>
<dbReference type="EMBL" id="JADBEK010000001">
    <property type="protein sequence ID" value="MBE1585171.1"/>
    <property type="molecule type" value="Genomic_DNA"/>
</dbReference>
<feature type="domain" description="Serine aminopeptidase S33" evidence="2">
    <location>
        <begin position="91"/>
        <end position="301"/>
    </location>
</feature>
<evidence type="ECO:0000256" key="1">
    <source>
        <dbReference type="SAM" id="SignalP"/>
    </source>
</evidence>
<dbReference type="InterPro" id="IPR000073">
    <property type="entry name" value="AB_hydrolase_1"/>
</dbReference>
<evidence type="ECO:0000313" key="4">
    <source>
        <dbReference type="Proteomes" id="UP000633509"/>
    </source>
</evidence>
<dbReference type="SUPFAM" id="SSF53474">
    <property type="entry name" value="alpha/beta-Hydrolases"/>
    <property type="match status" value="1"/>
</dbReference>
<sequence length="339" mass="36092">MTAKWRAGTAGMTVIAALAAGTGAAAADSGPPRCEQISVAVPLTAGGPLDQRMAGTLCRPRGAARAIQILVPGGTYDRSYWLRRGGDGPSFAETMVRGGYAVLALDRLGSGRSSWPSGAVLRPDSHQASLHQVVLAARQGKLDGRRYTRVVGVGNSIGSSIIRGVQIRHPDALDGIILTGESSTPNERAFEEFAGAIHPAAQDPRLAARRLDEAYYTTRPGTRGDWFYHRPGARPAVIAADEATKEPDTFLESLPPVSDNHLIRVPTMIMVGRHDRLLCGEGATDCTSTAALRAQQKRWYPDTPLEATVIPGTGHVLTLHRTAPASSAQALDWVRRNIG</sequence>
<comment type="caution">
    <text evidence="3">The sequence shown here is derived from an EMBL/GenBank/DDBJ whole genome shotgun (WGS) entry which is preliminary data.</text>
</comment>
<protein>
    <submittedName>
        <fullName evidence="3">Pimeloyl-ACP methyl ester carboxylesterase</fullName>
    </submittedName>
</protein>
<dbReference type="Gene3D" id="3.40.50.1820">
    <property type="entry name" value="alpha/beta hydrolase"/>
    <property type="match status" value="1"/>
</dbReference>
<reference evidence="3 4" key="1">
    <citation type="submission" date="2020-10" db="EMBL/GenBank/DDBJ databases">
        <title>Sequencing the genomes of 1000 actinobacteria strains.</title>
        <authorList>
            <person name="Klenk H.-P."/>
        </authorList>
    </citation>
    <scope>NUCLEOTIDE SEQUENCE [LARGE SCALE GENOMIC DNA]</scope>
    <source>
        <strain evidence="3 4">DSM 43173</strain>
    </source>
</reference>
<keyword evidence="1" id="KW-0732">Signal</keyword>
<evidence type="ECO:0000313" key="3">
    <source>
        <dbReference type="EMBL" id="MBE1585171.1"/>
    </source>
</evidence>
<keyword evidence="4" id="KW-1185">Reference proteome</keyword>
<gene>
    <name evidence="3" type="ORF">H4W80_003429</name>
</gene>
<dbReference type="Proteomes" id="UP000633509">
    <property type="component" value="Unassembled WGS sequence"/>
</dbReference>